<gene>
    <name evidence="2" type="ORF">ACFSUL_07225</name>
</gene>
<accession>A0ABW5RPK9</accession>
<keyword evidence="1" id="KW-0812">Transmembrane</keyword>
<protein>
    <submittedName>
        <fullName evidence="2">DUF2085 domain-containing protein</fullName>
    </submittedName>
</protein>
<proteinExistence type="predicted"/>
<keyword evidence="1" id="KW-0472">Membrane</keyword>
<evidence type="ECO:0000313" key="2">
    <source>
        <dbReference type="EMBL" id="MFD2680546.1"/>
    </source>
</evidence>
<feature type="transmembrane region" description="Helical" evidence="1">
    <location>
        <begin position="20"/>
        <end position="41"/>
    </location>
</feature>
<keyword evidence="3" id="KW-1185">Reference proteome</keyword>
<dbReference type="EMBL" id="JBHUMF010000015">
    <property type="protein sequence ID" value="MFD2680546.1"/>
    <property type="molecule type" value="Genomic_DNA"/>
</dbReference>
<dbReference type="RefSeq" id="WP_377934212.1">
    <property type="nucleotide sequence ID" value="NZ_JBHUMF010000015.1"/>
</dbReference>
<feature type="transmembrane region" description="Helical" evidence="1">
    <location>
        <begin position="77"/>
        <end position="106"/>
    </location>
</feature>
<name>A0ABW5RPK9_9BACI</name>
<evidence type="ECO:0000256" key="1">
    <source>
        <dbReference type="SAM" id="Phobius"/>
    </source>
</evidence>
<dbReference type="Pfam" id="PF09858">
    <property type="entry name" value="DUF2085"/>
    <property type="match status" value="1"/>
</dbReference>
<keyword evidence="1" id="KW-1133">Transmembrane helix</keyword>
<sequence>MPCHRHRERSLVIKGRQFPLCYRCMAILLGIIVISPIIWFLQLPSSLLVFPISILLNIPLILDGVTQAAKHRQSNNFLRFVTGIMSGGGLALSIVHSAKLLVTIIVGMT</sequence>
<comment type="caution">
    <text evidence="2">The sequence shown here is derived from an EMBL/GenBank/DDBJ whole genome shotgun (WGS) entry which is preliminary data.</text>
</comment>
<organism evidence="2 3">
    <name type="scientific">Bacillus seohaeanensis</name>
    <dbReference type="NCBI Taxonomy" id="284580"/>
    <lineage>
        <taxon>Bacteria</taxon>
        <taxon>Bacillati</taxon>
        <taxon>Bacillota</taxon>
        <taxon>Bacilli</taxon>
        <taxon>Bacillales</taxon>
        <taxon>Bacillaceae</taxon>
        <taxon>Bacillus</taxon>
    </lineage>
</organism>
<dbReference type="InterPro" id="IPR019206">
    <property type="entry name" value="DUF2085_TM"/>
</dbReference>
<feature type="transmembrane region" description="Helical" evidence="1">
    <location>
        <begin position="47"/>
        <end position="65"/>
    </location>
</feature>
<evidence type="ECO:0000313" key="3">
    <source>
        <dbReference type="Proteomes" id="UP001597506"/>
    </source>
</evidence>
<reference evidence="3" key="1">
    <citation type="journal article" date="2019" name="Int. J. Syst. Evol. Microbiol.">
        <title>The Global Catalogue of Microorganisms (GCM) 10K type strain sequencing project: providing services to taxonomists for standard genome sequencing and annotation.</title>
        <authorList>
            <consortium name="The Broad Institute Genomics Platform"/>
            <consortium name="The Broad Institute Genome Sequencing Center for Infectious Disease"/>
            <person name="Wu L."/>
            <person name="Ma J."/>
        </authorList>
    </citation>
    <scope>NUCLEOTIDE SEQUENCE [LARGE SCALE GENOMIC DNA]</scope>
    <source>
        <strain evidence="3">KCTC 3913</strain>
    </source>
</reference>
<dbReference type="Proteomes" id="UP001597506">
    <property type="component" value="Unassembled WGS sequence"/>
</dbReference>